<gene>
    <name evidence="3" type="ORF">MNEG_5834</name>
</gene>
<dbReference type="GeneID" id="25738711"/>
<protein>
    <submittedName>
        <fullName evidence="3">CCR4-NOT transcription complex subunit6</fullName>
        <ecNumber evidence="3">3.1.-.-</ecNumber>
    </submittedName>
</protein>
<feature type="region of interest" description="Disordered" evidence="1">
    <location>
        <begin position="362"/>
        <end position="396"/>
    </location>
</feature>
<dbReference type="PANTHER" id="PTHR12121:SF100">
    <property type="entry name" value="POLY(A)-SPECIFIC RIBONUCLEASE"/>
    <property type="match status" value="1"/>
</dbReference>
<dbReference type="AlphaFoldDB" id="A0A0D2MGA1"/>
<dbReference type="InterPro" id="IPR005135">
    <property type="entry name" value="Endo/exonuclease/phosphatase"/>
</dbReference>
<dbReference type="RefSeq" id="XP_013901144.1">
    <property type="nucleotide sequence ID" value="XM_014045690.1"/>
</dbReference>
<keyword evidence="4" id="KW-1185">Reference proteome</keyword>
<dbReference type="SUPFAM" id="SSF56219">
    <property type="entry name" value="DNase I-like"/>
    <property type="match status" value="1"/>
</dbReference>
<dbReference type="Proteomes" id="UP000054498">
    <property type="component" value="Unassembled WGS sequence"/>
</dbReference>
<keyword evidence="3" id="KW-0378">Hydrolase</keyword>
<feature type="domain" description="Endonuclease/exonuclease/phosphatase" evidence="2">
    <location>
        <begin position="25"/>
        <end position="410"/>
    </location>
</feature>
<dbReference type="Gene3D" id="3.60.10.10">
    <property type="entry name" value="Endonuclease/exonuclease/phosphatase"/>
    <property type="match status" value="1"/>
</dbReference>
<dbReference type="EC" id="3.1.-.-" evidence="3"/>
<dbReference type="EMBL" id="KK101116">
    <property type="protein sequence ID" value="KIZ02125.1"/>
    <property type="molecule type" value="Genomic_DNA"/>
</dbReference>
<feature type="compositionally biased region" description="Low complexity" evidence="1">
    <location>
        <begin position="365"/>
        <end position="375"/>
    </location>
</feature>
<dbReference type="InterPro" id="IPR050410">
    <property type="entry name" value="CCR4/nocturin_mRNA_transcr"/>
</dbReference>
<dbReference type="KEGG" id="mng:MNEG_5834"/>
<evidence type="ECO:0000313" key="4">
    <source>
        <dbReference type="Proteomes" id="UP000054498"/>
    </source>
</evidence>
<dbReference type="OrthoDB" id="2866996at2759"/>
<evidence type="ECO:0000256" key="1">
    <source>
        <dbReference type="SAM" id="MobiDB-lite"/>
    </source>
</evidence>
<name>A0A0D2MGA1_9CHLO</name>
<dbReference type="GO" id="GO:0000175">
    <property type="term" value="F:3'-5'-RNA exonuclease activity"/>
    <property type="evidence" value="ECO:0007669"/>
    <property type="project" value="TreeGrafter"/>
</dbReference>
<proteinExistence type="predicted"/>
<reference evidence="3 4" key="1">
    <citation type="journal article" date="2013" name="BMC Genomics">
        <title>Reconstruction of the lipid metabolism for the microalga Monoraphidium neglectum from its genome sequence reveals characteristics suitable for biofuel production.</title>
        <authorList>
            <person name="Bogen C."/>
            <person name="Al-Dilaimi A."/>
            <person name="Albersmeier A."/>
            <person name="Wichmann J."/>
            <person name="Grundmann M."/>
            <person name="Rupp O."/>
            <person name="Lauersen K.J."/>
            <person name="Blifernez-Klassen O."/>
            <person name="Kalinowski J."/>
            <person name="Goesmann A."/>
            <person name="Mussgnug J.H."/>
            <person name="Kruse O."/>
        </authorList>
    </citation>
    <scope>NUCLEOTIDE SEQUENCE [LARGE SCALE GENOMIC DNA]</scope>
    <source>
        <strain evidence="3 4">SAG 48.87</strain>
    </source>
</reference>
<dbReference type="Pfam" id="PF03372">
    <property type="entry name" value="Exo_endo_phos"/>
    <property type="match status" value="1"/>
</dbReference>
<accession>A0A0D2MGA1</accession>
<dbReference type="STRING" id="145388.A0A0D2MGA1"/>
<evidence type="ECO:0000313" key="3">
    <source>
        <dbReference type="EMBL" id="KIZ02125.1"/>
    </source>
</evidence>
<sequence length="424" mass="45209">MSRLFRSTGQAASAATQARVVLKAVTYNILADKWSGWPRLQAELAGYDADIMFLQEVEAPVFQQQLSPWLAPSYNGIFKPRRSPPGDFGPQEGVSLHWRRSTFELLDSCAFRFADVAATLLPRAVRDDAAAQPLMRVLMRREEGAAAALLQHRASGRRVLAASTHLFWDPQFPDVKLVQAAALCRGIADFLETRLGPGAAAAVPVLIGGDFNSLPGVWASDPFNTVPPGQCLVSAVYELLVTGRVGPTHPDHPSQRSCARVARAGQQQQQALAAEQLAAVGGGLRRGPSPQRGHQRAGSPGRCPLDRLSFNTSGLQLNSMHVQALGREPPLTTRTATFDGTLDYLFLSAGHWQVLSTLDMPFPSQQQQGQGQHGQRPGGGGLTGAHAVPPGSVSQAAFPPAPNAVWASDHVAVGAELELLGGEA</sequence>
<organism evidence="3 4">
    <name type="scientific">Monoraphidium neglectum</name>
    <dbReference type="NCBI Taxonomy" id="145388"/>
    <lineage>
        <taxon>Eukaryota</taxon>
        <taxon>Viridiplantae</taxon>
        <taxon>Chlorophyta</taxon>
        <taxon>core chlorophytes</taxon>
        <taxon>Chlorophyceae</taxon>
        <taxon>CS clade</taxon>
        <taxon>Sphaeropleales</taxon>
        <taxon>Selenastraceae</taxon>
        <taxon>Monoraphidium</taxon>
    </lineage>
</organism>
<dbReference type="PANTHER" id="PTHR12121">
    <property type="entry name" value="CARBON CATABOLITE REPRESSOR PROTEIN 4"/>
    <property type="match status" value="1"/>
</dbReference>
<feature type="region of interest" description="Disordered" evidence="1">
    <location>
        <begin position="282"/>
        <end position="305"/>
    </location>
</feature>
<evidence type="ECO:0000259" key="2">
    <source>
        <dbReference type="Pfam" id="PF03372"/>
    </source>
</evidence>
<dbReference type="InterPro" id="IPR036691">
    <property type="entry name" value="Endo/exonu/phosph_ase_sf"/>
</dbReference>